<accession>A0A1S8MHQ1</accession>
<organism evidence="4 5">
    <name type="scientific">Clostridium felsineum</name>
    <dbReference type="NCBI Taxonomy" id="36839"/>
    <lineage>
        <taxon>Bacteria</taxon>
        <taxon>Bacillati</taxon>
        <taxon>Bacillota</taxon>
        <taxon>Clostridia</taxon>
        <taxon>Eubacteriales</taxon>
        <taxon>Clostridiaceae</taxon>
        <taxon>Clostridium</taxon>
    </lineage>
</organism>
<evidence type="ECO:0000256" key="3">
    <source>
        <dbReference type="ARBA" id="ARBA00023125"/>
    </source>
</evidence>
<keyword evidence="5" id="KW-1185">Reference proteome</keyword>
<keyword evidence="3" id="KW-0238">DNA-binding</keyword>
<reference evidence="4 5" key="1">
    <citation type="submission" date="2022-04" db="EMBL/GenBank/DDBJ databases">
        <title>Genome sequence of C. roseum typestrain.</title>
        <authorList>
            <person name="Poehlein A."/>
            <person name="Schoch T."/>
            <person name="Duerre P."/>
            <person name="Daniel R."/>
        </authorList>
    </citation>
    <scope>NUCLEOTIDE SEQUENCE [LARGE SCALE GENOMIC DNA]</scope>
    <source>
        <strain evidence="4 5">DSM 7320</strain>
    </source>
</reference>
<gene>
    <name evidence="4" type="ORF">CROST_028340</name>
</gene>
<dbReference type="SUPFAM" id="SSF116734">
    <property type="entry name" value="DNA methylase specificity domain"/>
    <property type="match status" value="1"/>
</dbReference>
<comment type="similarity">
    <text evidence="1">Belongs to the type-I restriction system S methylase family.</text>
</comment>
<keyword evidence="2" id="KW-0680">Restriction system</keyword>
<dbReference type="Proteomes" id="UP000190951">
    <property type="component" value="Chromosome"/>
</dbReference>
<proteinExistence type="inferred from homology"/>
<dbReference type="EMBL" id="CP096983">
    <property type="protein sequence ID" value="URZ12117.1"/>
    <property type="molecule type" value="Genomic_DNA"/>
</dbReference>
<name>A0A1S8MHQ1_9CLOT</name>
<evidence type="ECO:0000313" key="4">
    <source>
        <dbReference type="EMBL" id="URZ12117.1"/>
    </source>
</evidence>
<sequence length="192" mass="21859">MGKLSELVELVSGSPQFRITEVFDKETPLFTYYSQINLTDDLLGISSKNVDNKQVRTNDKVNTLCDGDVVFSLITGIATIVRKEHVGYLYTQNYVKLLPKNNIDSKFLVYILNENKKIKKQFLLGLQGSQVLKYTLKQLKDLEISKIPSIDKQKIIGQVYFNQLRLQTIKNRVAELETKIILNGLEGASEND</sequence>
<evidence type="ECO:0000313" key="5">
    <source>
        <dbReference type="Proteomes" id="UP000190951"/>
    </source>
</evidence>
<dbReference type="Pfam" id="PF01420">
    <property type="entry name" value="Methylase_S"/>
    <property type="match status" value="1"/>
</dbReference>
<protein>
    <submittedName>
        <fullName evidence="4">Uncharacterized protein</fullName>
    </submittedName>
</protein>
<dbReference type="AlphaFoldDB" id="A0A1S8MHQ1"/>
<dbReference type="KEGG" id="crw:CROST_028340"/>
<dbReference type="RefSeq" id="WP_077832139.1">
    <property type="nucleotide sequence ID" value="NZ_CP096983.1"/>
</dbReference>
<evidence type="ECO:0000256" key="1">
    <source>
        <dbReference type="ARBA" id="ARBA00010923"/>
    </source>
</evidence>
<dbReference type="Gene3D" id="3.90.220.20">
    <property type="entry name" value="DNA methylase specificity domains"/>
    <property type="match status" value="1"/>
</dbReference>
<dbReference type="InterPro" id="IPR044946">
    <property type="entry name" value="Restrct_endonuc_typeI_TRD_sf"/>
</dbReference>
<dbReference type="GO" id="GO:0009307">
    <property type="term" value="P:DNA restriction-modification system"/>
    <property type="evidence" value="ECO:0007669"/>
    <property type="project" value="UniProtKB-KW"/>
</dbReference>
<dbReference type="InterPro" id="IPR000055">
    <property type="entry name" value="Restrct_endonuc_typeI_TRD"/>
</dbReference>
<evidence type="ECO:0000256" key="2">
    <source>
        <dbReference type="ARBA" id="ARBA00022747"/>
    </source>
</evidence>
<dbReference type="GO" id="GO:0003677">
    <property type="term" value="F:DNA binding"/>
    <property type="evidence" value="ECO:0007669"/>
    <property type="project" value="UniProtKB-KW"/>
</dbReference>
<dbReference type="STRING" id="84029.CROST_19860"/>